<reference evidence="4" key="1">
    <citation type="submission" date="2022-05" db="EMBL/GenBank/DDBJ databases">
        <authorList>
            <person name="Okamura Y."/>
        </authorList>
    </citation>
    <scope>NUCLEOTIDE SEQUENCE</scope>
</reference>
<dbReference type="AlphaFoldDB" id="A0A9P0TKI3"/>
<evidence type="ECO:0000256" key="1">
    <source>
        <dbReference type="SAM" id="MobiDB-lite"/>
    </source>
</evidence>
<feature type="region of interest" description="Disordered" evidence="1">
    <location>
        <begin position="392"/>
        <end position="411"/>
    </location>
</feature>
<dbReference type="GO" id="GO:0008270">
    <property type="term" value="F:zinc ion binding"/>
    <property type="evidence" value="ECO:0007669"/>
    <property type="project" value="InterPro"/>
</dbReference>
<dbReference type="SMART" id="SM00355">
    <property type="entry name" value="ZnF_C2H2"/>
    <property type="match status" value="5"/>
</dbReference>
<dbReference type="SMART" id="SM00451">
    <property type="entry name" value="ZnF_U1"/>
    <property type="match status" value="6"/>
</dbReference>
<feature type="compositionally biased region" description="Basic and acidic residues" evidence="1">
    <location>
        <begin position="625"/>
        <end position="649"/>
    </location>
</feature>
<feature type="domain" description="U1-type" evidence="3">
    <location>
        <begin position="1171"/>
        <end position="1206"/>
    </location>
</feature>
<feature type="region of interest" description="Disordered" evidence="1">
    <location>
        <begin position="212"/>
        <end position="251"/>
    </location>
</feature>
<proteinExistence type="predicted"/>
<evidence type="ECO:0000259" key="2">
    <source>
        <dbReference type="SMART" id="SM00355"/>
    </source>
</evidence>
<feature type="compositionally biased region" description="Basic and acidic residues" evidence="1">
    <location>
        <begin position="755"/>
        <end position="782"/>
    </location>
</feature>
<sequence length="1221" mass="140570">MAEQSVPQLFVEGQFLPNKWQYTKTETEYNINGEVFTMQNDDNDDYDKFEVVSDTDSLGESSTLDKEECKFLPVSIKKTLYGIIVNDAILLPINNWNTIITLDDHIWCCVCLDLDADAISHIKSDMHIKSMNEYQPLDKFDLNLVRLIDQHYHCAVCNESFHKSEENHFDSESHENKILYAINHCSDVQDMNNIDQLTYPFDPSFAHLFDSSQPQSFGSSVPHSLEPSHSHSIEHSPNESPSVSSSHSRADYVESVSSTSESGIDFNENDGLNDINWDNKPIELSYASVAAAVPKLFFINWFGTKYKIDNDAWNMIIMIKSQKIYCMACKKIDDVQQKLYHCSGKAHIENLKLCTPVEKYKNYIIRKVDEKFYHCANCNNLQLESTVAHHIERTHKQKPKPLLTTGVPRNPRSEIQNEKERKIISNSMQMNSNKYKVTKEKFQEITVTKSKGQQINDTQNQAINEIEIKSQAINEIEIQGQAINEIKIQGQKANHLKDDVHIFLMQRMFIPNMGVNLIRIINVLLENGNVRLNGGLHCALCHFVMNNNSLELNKHITTSFHIVNLNKALCNGQRTQDVNTEEKQDHIPIEIENDDENIIDKGNNGEDTPIGVVYLNKALCKSQKTQDDITEEKNDLMPIEKHDDEENKLQDTPIGDIGLNEALCNDQRTQDYNAEENKESDEEYIKYEGNKVEDTPTGVVDLNKAICKGHTTQNDNTEEIKNPRPVDKENIKDENNGKYTPTGVNLKRALSESQKTQDDNTEEKKYQRPIENENDEENKRQDTPTGVVILNKVLCKGQDDNTEENKDQRPIEKENDEENKRQDTPTDVVLNKALCKDHDDNTEENKDPRPIEKANDEENIKYTPIDAEKPDKDDNLVNIEKPSETNIKHTEKVIRKSKLITVSKENKIERDPVNEIYTELVNNLKNQGLWKNIGDQRVNEIFFEIIMAKLKNKNIKISFASYNTFVSVGNGTWYCVVCSVELFKMGVHFTIDGHLKNLKKYTFIDKYDINLIRRNRQFYHCGICNIMITKEELQTHIAWNEHSSNLSDSIKNRHRNLRDLKTIELSLGKETQFQDVSLHTKIVANYKFEAVITTSVAKKNKIITHAGKSFKLTWDAWQGVTKNKHGYKCILCRVEMKNYDLSGHVTSERHTKLLKSFDYKYLPALIRKINDSTVNCLTCDSEVSSKEHILLDHIKGKKHLRNHKYILNVSDKSCYDDVLNL</sequence>
<feature type="region of interest" description="Disordered" evidence="1">
    <location>
        <begin position="710"/>
        <end position="875"/>
    </location>
</feature>
<accession>A0A9P0TKI3</accession>
<keyword evidence="5" id="KW-1185">Reference proteome</keyword>
<feature type="domain" description="U1-type" evidence="3">
    <location>
        <begin position="1015"/>
        <end position="1049"/>
    </location>
</feature>
<dbReference type="EMBL" id="CALOZG010000029">
    <property type="protein sequence ID" value="CAH4033167.1"/>
    <property type="molecule type" value="Genomic_DNA"/>
</dbReference>
<dbReference type="Proteomes" id="UP001152562">
    <property type="component" value="Unassembled WGS sequence"/>
</dbReference>
<feature type="domain" description="U1-type" evidence="3">
    <location>
        <begin position="533"/>
        <end position="568"/>
    </location>
</feature>
<comment type="caution">
    <text evidence="4">The sequence shown here is derived from an EMBL/GenBank/DDBJ whole genome shotgun (WGS) entry which is preliminary data.</text>
</comment>
<feature type="domain" description="C2H2-type" evidence="2">
    <location>
        <begin position="1127"/>
        <end position="1150"/>
    </location>
</feature>
<dbReference type="InterPro" id="IPR013087">
    <property type="entry name" value="Znf_C2H2_type"/>
</dbReference>
<gene>
    <name evidence="4" type="ORF">PIBRA_LOCUS9486</name>
</gene>
<evidence type="ECO:0000259" key="3">
    <source>
        <dbReference type="SMART" id="SM00451"/>
    </source>
</evidence>
<evidence type="ECO:0000313" key="5">
    <source>
        <dbReference type="Proteomes" id="UP001152562"/>
    </source>
</evidence>
<dbReference type="GO" id="GO:0003676">
    <property type="term" value="F:nucleic acid binding"/>
    <property type="evidence" value="ECO:0007669"/>
    <property type="project" value="InterPro"/>
</dbReference>
<organism evidence="4 5">
    <name type="scientific">Pieris brassicae</name>
    <name type="common">White butterfly</name>
    <name type="synonym">Large white butterfly</name>
    <dbReference type="NCBI Taxonomy" id="7116"/>
    <lineage>
        <taxon>Eukaryota</taxon>
        <taxon>Metazoa</taxon>
        <taxon>Ecdysozoa</taxon>
        <taxon>Arthropoda</taxon>
        <taxon>Hexapoda</taxon>
        <taxon>Insecta</taxon>
        <taxon>Pterygota</taxon>
        <taxon>Neoptera</taxon>
        <taxon>Endopterygota</taxon>
        <taxon>Lepidoptera</taxon>
        <taxon>Glossata</taxon>
        <taxon>Ditrysia</taxon>
        <taxon>Papilionoidea</taxon>
        <taxon>Pieridae</taxon>
        <taxon>Pierinae</taxon>
        <taxon>Pieris</taxon>
    </lineage>
</organism>
<dbReference type="InterPro" id="IPR003604">
    <property type="entry name" value="Matrin/U1-like-C_Znf_C2H2"/>
</dbReference>
<feature type="domain" description="U1-type" evidence="3">
    <location>
        <begin position="149"/>
        <end position="181"/>
    </location>
</feature>
<protein>
    <recommendedName>
        <fullName evidence="6">C2H2-type domain-containing protein</fullName>
    </recommendedName>
</protein>
<feature type="compositionally biased region" description="Basic and acidic residues" evidence="1">
    <location>
        <begin position="226"/>
        <end position="237"/>
    </location>
</feature>
<feature type="domain" description="C2H2-type" evidence="2">
    <location>
        <begin position="1174"/>
        <end position="1199"/>
    </location>
</feature>
<feature type="domain" description="U1-type" evidence="3">
    <location>
        <begin position="321"/>
        <end position="354"/>
    </location>
</feature>
<feature type="domain" description="C2H2-type" evidence="2">
    <location>
        <begin position="1019"/>
        <end position="1042"/>
    </location>
</feature>
<feature type="compositionally biased region" description="Basic and acidic residues" evidence="1">
    <location>
        <begin position="718"/>
        <end position="736"/>
    </location>
</feature>
<feature type="region of interest" description="Disordered" evidence="1">
    <location>
        <begin position="625"/>
        <end position="657"/>
    </location>
</feature>
<name>A0A9P0TKI3_PIEBR</name>
<feature type="compositionally biased region" description="Low complexity" evidence="1">
    <location>
        <begin position="238"/>
        <end position="247"/>
    </location>
</feature>
<feature type="domain" description="C2H2-type" evidence="2">
    <location>
        <begin position="536"/>
        <end position="561"/>
    </location>
</feature>
<feature type="domain" description="C2H2-type" evidence="2">
    <location>
        <begin position="373"/>
        <end position="395"/>
    </location>
</feature>
<evidence type="ECO:0008006" key="6">
    <source>
        <dbReference type="Google" id="ProtNLM"/>
    </source>
</evidence>
<evidence type="ECO:0000313" key="4">
    <source>
        <dbReference type="EMBL" id="CAH4033167.1"/>
    </source>
</evidence>
<feature type="compositionally biased region" description="Basic and acidic residues" evidence="1">
    <location>
        <begin position="797"/>
        <end position="824"/>
    </location>
</feature>
<feature type="compositionally biased region" description="Basic and acidic residues" evidence="1">
    <location>
        <begin position="834"/>
        <end position="875"/>
    </location>
</feature>
<feature type="domain" description="U1-type" evidence="3">
    <location>
        <begin position="1124"/>
        <end position="1157"/>
    </location>
</feature>